<dbReference type="NCBIfam" id="NF003591">
    <property type="entry name" value="PRK05254.1-4"/>
    <property type="match status" value="1"/>
</dbReference>
<evidence type="ECO:0000256" key="7">
    <source>
        <dbReference type="PROSITE-ProRule" id="PRU10072"/>
    </source>
</evidence>
<dbReference type="EMBL" id="QOKY01000197">
    <property type="protein sequence ID" value="RMZ53532.1"/>
    <property type="molecule type" value="Genomic_DNA"/>
</dbReference>
<dbReference type="EC" id="3.2.2.27" evidence="3 8"/>
<proteinExistence type="inferred from homology"/>
<evidence type="ECO:0000256" key="5">
    <source>
        <dbReference type="ARBA" id="ARBA00022801"/>
    </source>
</evidence>
<comment type="catalytic activity">
    <reaction evidence="1 8">
        <text>Hydrolyzes single-stranded DNA or mismatched double-stranded DNA and polynucleotides, releasing free uracil.</text>
        <dbReference type="EC" id="3.2.2.27"/>
    </reaction>
</comment>
<dbReference type="PANTHER" id="PTHR11264:SF0">
    <property type="entry name" value="URACIL-DNA GLYCOSYLASE"/>
    <property type="match status" value="1"/>
</dbReference>
<dbReference type="PANTHER" id="PTHR11264">
    <property type="entry name" value="URACIL-DNA GLYCOSYLASE"/>
    <property type="match status" value="1"/>
</dbReference>
<sequence>ALHRSGPMTHQGTLHAFLGVHPAKKAKHEAPMRSSPPSDPQQKKTGAAGAPLAPQDPALDTHALQSWPDQDRGNRGTPELAQLLAPAWRDLMGDQLSASYFRELEAFLVAEWGGKTPIFPPRDQIFRALNACPIDKVRVVVLGQDPYHGPGQAMGMSFSVAPGVPVPSSLRNIFKELRDDVGCAPPGNGDLSKWAERGVLLLNAVLTVRSGAAASHQKKGWERFTDAVIRTLNRERTGVVYLLWGRHAQAKGALIDRTSNHVLTAAHPSGLSASRGFFGCRHFSAANAWLAKDGQEPIDWQL</sequence>
<comment type="similarity">
    <text evidence="2 8">Belongs to the uracil-DNA glycosylase (UDG) superfamily. UNG family.</text>
</comment>
<keyword evidence="5 8" id="KW-0378">Hydrolase</keyword>
<evidence type="ECO:0000256" key="9">
    <source>
        <dbReference type="SAM" id="MobiDB-lite"/>
    </source>
</evidence>
<feature type="non-terminal residue" evidence="11">
    <location>
        <position position="1"/>
    </location>
</feature>
<dbReference type="CDD" id="cd10027">
    <property type="entry name" value="UDG-F1-like"/>
    <property type="match status" value="1"/>
</dbReference>
<evidence type="ECO:0000256" key="6">
    <source>
        <dbReference type="ARBA" id="ARBA00023204"/>
    </source>
</evidence>
<dbReference type="InterPro" id="IPR002043">
    <property type="entry name" value="UDG_fam1"/>
</dbReference>
<evidence type="ECO:0000256" key="1">
    <source>
        <dbReference type="ARBA" id="ARBA00001400"/>
    </source>
</evidence>
<feature type="domain" description="Uracil-DNA glycosylase-like" evidence="10">
    <location>
        <begin position="130"/>
        <end position="290"/>
    </location>
</feature>
<dbReference type="NCBIfam" id="TIGR00628">
    <property type="entry name" value="ung"/>
    <property type="match status" value="1"/>
</dbReference>
<reference evidence="12" key="1">
    <citation type="journal article" date="2018" name="Algal Res.">
        <title>Characterization of plant carbon substrate utilization by Auxenochlorella protothecoides.</title>
        <authorList>
            <person name="Vogler B.W."/>
            <person name="Starkenburg S.R."/>
            <person name="Sudasinghe N."/>
            <person name="Schambach J.Y."/>
            <person name="Rollin J.A."/>
            <person name="Pattathil S."/>
            <person name="Barry A.N."/>
        </authorList>
    </citation>
    <scope>NUCLEOTIDE SEQUENCE [LARGE SCALE GENOMIC DNA]</scope>
    <source>
        <strain evidence="12">UTEX 25</strain>
    </source>
</reference>
<evidence type="ECO:0000256" key="4">
    <source>
        <dbReference type="ARBA" id="ARBA00022763"/>
    </source>
</evidence>
<protein>
    <recommendedName>
        <fullName evidence="3 8">Uracil-DNA glycosylase</fullName>
        <ecNumber evidence="3 8">3.2.2.27</ecNumber>
    </recommendedName>
</protein>
<dbReference type="FunFam" id="3.40.470.10:FF:000001">
    <property type="entry name" value="Uracil-DNA glycosylase"/>
    <property type="match status" value="1"/>
</dbReference>
<name>A0A3M7KW10_AUXPR</name>
<dbReference type="InterPro" id="IPR036895">
    <property type="entry name" value="Uracil-DNA_glycosylase-like_sf"/>
</dbReference>
<dbReference type="InterPro" id="IPR005122">
    <property type="entry name" value="Uracil-DNA_glycosylase-like"/>
</dbReference>
<evidence type="ECO:0000256" key="3">
    <source>
        <dbReference type="ARBA" id="ARBA00012030"/>
    </source>
</evidence>
<comment type="caution">
    <text evidence="11">The sequence shown here is derived from an EMBL/GenBank/DDBJ whole genome shotgun (WGS) entry which is preliminary data.</text>
</comment>
<gene>
    <name evidence="11" type="ORF">APUTEX25_003354</name>
</gene>
<dbReference type="Gene3D" id="3.40.470.10">
    <property type="entry name" value="Uracil-DNA glycosylase-like domain"/>
    <property type="match status" value="1"/>
</dbReference>
<organism evidence="11 12">
    <name type="scientific">Auxenochlorella protothecoides</name>
    <name type="common">Green microalga</name>
    <name type="synonym">Chlorella protothecoides</name>
    <dbReference type="NCBI Taxonomy" id="3075"/>
    <lineage>
        <taxon>Eukaryota</taxon>
        <taxon>Viridiplantae</taxon>
        <taxon>Chlorophyta</taxon>
        <taxon>core chlorophytes</taxon>
        <taxon>Trebouxiophyceae</taxon>
        <taxon>Chlorellales</taxon>
        <taxon>Chlorellaceae</taxon>
        <taxon>Auxenochlorella</taxon>
    </lineage>
</organism>
<feature type="region of interest" description="Disordered" evidence="9">
    <location>
        <begin position="23"/>
        <end position="58"/>
    </location>
</feature>
<dbReference type="SMART" id="SM00986">
    <property type="entry name" value="UDG"/>
    <property type="match status" value="1"/>
</dbReference>
<dbReference type="InterPro" id="IPR018085">
    <property type="entry name" value="Ura-DNA_Glyclase_AS"/>
</dbReference>
<dbReference type="SMART" id="SM00987">
    <property type="entry name" value="UreE_C"/>
    <property type="match status" value="1"/>
</dbReference>
<feature type="active site" description="Proton acceptor" evidence="7">
    <location>
        <position position="145"/>
    </location>
</feature>
<dbReference type="NCBIfam" id="NF003592">
    <property type="entry name" value="PRK05254.1-5"/>
    <property type="match status" value="1"/>
</dbReference>
<evidence type="ECO:0000313" key="12">
    <source>
        <dbReference type="Proteomes" id="UP000279271"/>
    </source>
</evidence>
<dbReference type="NCBIfam" id="NF003588">
    <property type="entry name" value="PRK05254.1-1"/>
    <property type="match status" value="1"/>
</dbReference>
<comment type="function">
    <text evidence="8">Excises uracil residues from the DNA which can arise as a result of misincorporation of dUMP residues by DNA polymerase or due to deamination of cytosine.</text>
</comment>
<keyword evidence="6 8" id="KW-0234">DNA repair</keyword>
<dbReference type="NCBIfam" id="NF003589">
    <property type="entry name" value="PRK05254.1-2"/>
    <property type="match status" value="1"/>
</dbReference>
<dbReference type="GO" id="GO:0004844">
    <property type="term" value="F:uracil DNA N-glycosylase activity"/>
    <property type="evidence" value="ECO:0007669"/>
    <property type="project" value="UniProtKB-UniRule"/>
</dbReference>
<dbReference type="PROSITE" id="PS00130">
    <property type="entry name" value="U_DNA_GLYCOSYLASE"/>
    <property type="match status" value="1"/>
</dbReference>
<dbReference type="SUPFAM" id="SSF52141">
    <property type="entry name" value="Uracil-DNA glycosylase-like"/>
    <property type="match status" value="1"/>
</dbReference>
<evidence type="ECO:0000313" key="11">
    <source>
        <dbReference type="EMBL" id="RMZ53532.1"/>
    </source>
</evidence>
<dbReference type="Proteomes" id="UP000279271">
    <property type="component" value="Unassembled WGS sequence"/>
</dbReference>
<accession>A0A3M7KW10</accession>
<dbReference type="AlphaFoldDB" id="A0A3M7KW10"/>
<dbReference type="HAMAP" id="MF_00148">
    <property type="entry name" value="UDG"/>
    <property type="match status" value="1"/>
</dbReference>
<evidence type="ECO:0000256" key="8">
    <source>
        <dbReference type="RuleBase" id="RU003780"/>
    </source>
</evidence>
<feature type="non-terminal residue" evidence="11">
    <location>
        <position position="302"/>
    </location>
</feature>
<keyword evidence="4 8" id="KW-0227">DNA damage</keyword>
<dbReference type="Pfam" id="PF03167">
    <property type="entry name" value="UDG"/>
    <property type="match status" value="1"/>
</dbReference>
<evidence type="ECO:0000259" key="10">
    <source>
        <dbReference type="SMART" id="SM00986"/>
    </source>
</evidence>
<evidence type="ECO:0000256" key="2">
    <source>
        <dbReference type="ARBA" id="ARBA00008184"/>
    </source>
</evidence>
<dbReference type="GO" id="GO:0097510">
    <property type="term" value="P:base-excision repair, AP site formation via deaminated base removal"/>
    <property type="evidence" value="ECO:0007669"/>
    <property type="project" value="TreeGrafter"/>
</dbReference>